<proteinExistence type="predicted"/>
<evidence type="ECO:0000313" key="2">
    <source>
        <dbReference type="EMBL" id="CUX14117.1"/>
    </source>
</evidence>
<dbReference type="Proteomes" id="UP000191988">
    <property type="component" value="Unassembled WGS sequence"/>
</dbReference>
<dbReference type="STRING" id="1183432.AGR3A_Cc190032"/>
<dbReference type="InterPro" id="IPR011646">
    <property type="entry name" value="KAP_P-loop"/>
</dbReference>
<accession>A0A1S7P0C9</accession>
<dbReference type="AlphaFoldDB" id="A0A1S7P0C9"/>
<sequence length="591" mass="65333">MWADSESKVDYLNYSEVSEMICDLVSDDSMLPISLGVYGTWGVGKSSILQLIGAQLKADHCNLVVPFDAWLYQDFEEAKSALMTVIAKSIYEAAPESLKEKAAGFYRRVNKLKVLGMAADVGALFAGVPTLGLFTKAAGSAEEMWEGTADEDDVATVKDAAKEVEKKASGLLKPREKRNAPEEIVAFRNEFSELLGKLERRLVVFVDNLDRCLPPNAIATLEAMRLFLFMPNTAFIVAADEDMIRLAVEKHFKDPGSQHITDYLDKLIQIPLRVPKLGLQEVRAYLFMLAAARSEVAPEKVEALRAFLINKLRRSWSDEPPFDVNQAAEELGIATSHGLRGTLETMDRLAGLLAHSKQVNGNPRIVKRLLNVVRMRVLVAHRRDIPLDESIIAKLALFERCTDESAIRGLNALISAAPDGKAPTFIELEALGDALPPEKLPKEWQKYPEFVSDWLKLHPPLGGIDLRPAVYLSKETMPVKMSSQRISAKTLRGIEVLLKTATVSSAASKAALEEIDRAEIGDAMDEMIATMKRNPDWTKVRNDFRGASLLAKCDSIAHQKLVSFTATLPRQPVWMKTMMKDGANAGLGSDE</sequence>
<evidence type="ECO:0000313" key="3">
    <source>
        <dbReference type="Proteomes" id="UP000191988"/>
    </source>
</evidence>
<dbReference type="SUPFAM" id="SSF52540">
    <property type="entry name" value="P-loop containing nucleoside triphosphate hydrolases"/>
    <property type="match status" value="1"/>
</dbReference>
<dbReference type="PANTHER" id="PTHR22674">
    <property type="entry name" value="NTPASE, KAP FAMILY P-LOOP DOMAIN-CONTAINING 1"/>
    <property type="match status" value="1"/>
</dbReference>
<dbReference type="Gene3D" id="3.40.50.300">
    <property type="entry name" value="P-loop containing nucleotide triphosphate hydrolases"/>
    <property type="match status" value="1"/>
</dbReference>
<evidence type="ECO:0000259" key="1">
    <source>
        <dbReference type="Pfam" id="PF07693"/>
    </source>
</evidence>
<dbReference type="Pfam" id="PF07693">
    <property type="entry name" value="KAP_NTPase"/>
    <property type="match status" value="1"/>
</dbReference>
<organism evidence="2 3">
    <name type="scientific">Agrobacterium tomkonis CFBP 6623</name>
    <dbReference type="NCBI Taxonomy" id="1183432"/>
    <lineage>
        <taxon>Bacteria</taxon>
        <taxon>Pseudomonadati</taxon>
        <taxon>Pseudomonadota</taxon>
        <taxon>Alphaproteobacteria</taxon>
        <taxon>Hyphomicrobiales</taxon>
        <taxon>Rhizobiaceae</taxon>
        <taxon>Rhizobium/Agrobacterium group</taxon>
        <taxon>Agrobacterium</taxon>
        <taxon>Agrobacterium tumefaciens complex</taxon>
    </lineage>
</organism>
<name>A0A1S7P0C9_9HYPH</name>
<dbReference type="EMBL" id="FBWK01000011">
    <property type="protein sequence ID" value="CUX14117.1"/>
    <property type="molecule type" value="Genomic_DNA"/>
</dbReference>
<dbReference type="InterPro" id="IPR027417">
    <property type="entry name" value="P-loop_NTPase"/>
</dbReference>
<dbReference type="InterPro" id="IPR052754">
    <property type="entry name" value="NTPase_KAP_P-loop"/>
</dbReference>
<keyword evidence="3" id="KW-1185">Reference proteome</keyword>
<dbReference type="PANTHER" id="PTHR22674:SF6">
    <property type="entry name" value="NTPASE KAP FAMILY P-LOOP DOMAIN-CONTAINING PROTEIN 1"/>
    <property type="match status" value="1"/>
</dbReference>
<reference evidence="3" key="1">
    <citation type="submission" date="2016-01" db="EMBL/GenBank/DDBJ databases">
        <authorList>
            <person name="Regsiter A."/>
            <person name="william w."/>
        </authorList>
    </citation>
    <scope>NUCLEOTIDE SEQUENCE [LARGE SCALE GENOMIC DNA]</scope>
    <source>
        <strain evidence="3">CFBP 6623</strain>
    </source>
</reference>
<gene>
    <name evidence="2" type="ORF">AGR3A_Cc190032</name>
</gene>
<feature type="domain" description="KAP NTPase" evidence="1">
    <location>
        <begin position="15"/>
        <end position="376"/>
    </location>
</feature>
<dbReference type="RefSeq" id="WP_080842020.1">
    <property type="nucleotide sequence ID" value="NZ_LT009723.1"/>
</dbReference>
<protein>
    <submittedName>
        <fullName evidence="2">KAP P-loop domain protein</fullName>
    </submittedName>
</protein>